<name>A0AAJ7XGD9_PETMA</name>
<comment type="subcellular location">
    <subcellularLocation>
        <location evidence="1">Golgi apparatus membrane</location>
        <topology evidence="1">Single-pass type II membrane protein</topology>
    </subcellularLocation>
</comment>
<evidence type="ECO:0000256" key="20">
    <source>
        <dbReference type="ARBA" id="ARBA00053014"/>
    </source>
</evidence>
<comment type="catalytic activity">
    <reaction evidence="15">
        <text>3-O-[alpha-Neu5Ac-(2-&gt;3)-beta-D-Gal-(1-&gt;3)-alpha-D-GalNAc]-L-Thr-[protein] + CMP-N-acetyl-beta-neuraminate = a 3-O-{alpha-Neu5Ac-(2-&gt;3)-beta-D-Gal-(1-&gt;3)-[alpha-Neu5Ac-(2-&gt;6)]-alpha-D-GalNAc}-L-threonyl-[protein] + CMP + H(+)</text>
        <dbReference type="Rhea" id="RHEA:65284"/>
        <dbReference type="Rhea" id="RHEA-COMP:16762"/>
        <dbReference type="Rhea" id="RHEA-COMP:16763"/>
        <dbReference type="ChEBI" id="CHEBI:15378"/>
        <dbReference type="ChEBI" id="CHEBI:57812"/>
        <dbReference type="ChEBI" id="CHEBI:60377"/>
        <dbReference type="ChEBI" id="CHEBI:156396"/>
        <dbReference type="ChEBI" id="CHEBI:156398"/>
    </reaction>
    <physiologicalReaction direction="left-to-right" evidence="15">
        <dbReference type="Rhea" id="RHEA:65285"/>
    </physiologicalReaction>
</comment>
<comment type="similarity">
    <text evidence="2">Belongs to the glycosyltransferase 29 family.</text>
</comment>
<comment type="catalytic activity">
    <reaction evidence="18">
        <text>a globoside MSGG + CMP-N-acetyl-beta-neuraminate = a globoside DSGG + CMP + H(+)</text>
        <dbReference type="Rhea" id="RHEA:56088"/>
        <dbReference type="ChEBI" id="CHEBI:15378"/>
        <dbReference type="ChEBI" id="CHEBI:57812"/>
        <dbReference type="ChEBI" id="CHEBI:60377"/>
        <dbReference type="ChEBI" id="CHEBI:140623"/>
        <dbReference type="ChEBI" id="CHEBI:140624"/>
    </reaction>
    <physiologicalReaction direction="left-to-right" evidence="18">
        <dbReference type="Rhea" id="RHEA:56089"/>
    </physiologicalReaction>
</comment>
<organism evidence="26 27">
    <name type="scientific">Petromyzon marinus</name>
    <name type="common">Sea lamprey</name>
    <dbReference type="NCBI Taxonomy" id="7757"/>
    <lineage>
        <taxon>Eukaryota</taxon>
        <taxon>Metazoa</taxon>
        <taxon>Chordata</taxon>
        <taxon>Craniata</taxon>
        <taxon>Vertebrata</taxon>
        <taxon>Cyclostomata</taxon>
        <taxon>Hyperoartia</taxon>
        <taxon>Petromyzontiformes</taxon>
        <taxon>Petromyzontidae</taxon>
        <taxon>Petromyzon</taxon>
    </lineage>
</organism>
<evidence type="ECO:0000256" key="23">
    <source>
        <dbReference type="ARBA" id="ARBA00080825"/>
    </source>
</evidence>
<keyword evidence="4" id="KW-0808">Transferase</keyword>
<keyword evidence="9" id="KW-0333">Golgi apparatus</keyword>
<evidence type="ECO:0000256" key="7">
    <source>
        <dbReference type="ARBA" id="ARBA00022981"/>
    </source>
</evidence>
<feature type="transmembrane region" description="Helical" evidence="25">
    <location>
        <begin position="20"/>
        <end position="43"/>
    </location>
</feature>
<evidence type="ECO:0000256" key="11">
    <source>
        <dbReference type="ARBA" id="ARBA00023136"/>
    </source>
</evidence>
<dbReference type="PANTHER" id="PTHR45906:SF6">
    <property type="entry name" value="ALPHA-N-ACETYLGALACTOSAMINIDE ALPHA-2,6-SIALYLTRANSFERASE 6"/>
    <property type="match status" value="1"/>
</dbReference>
<comment type="catalytic activity">
    <reaction evidence="17">
        <text>a ganglioside GT1b (d18:1(4E)) + CMP-N-acetyl-beta-neuraminate = a ganglioside GQ1balpha (d18:1(4E)) + CMP + H(+)</text>
        <dbReference type="Rhea" id="RHEA:41976"/>
        <dbReference type="ChEBI" id="CHEBI:15378"/>
        <dbReference type="ChEBI" id="CHEBI:57812"/>
        <dbReference type="ChEBI" id="CHEBI:60377"/>
        <dbReference type="ChEBI" id="CHEBI:78452"/>
        <dbReference type="ChEBI" id="CHEBI:78572"/>
    </reaction>
    <physiologicalReaction direction="left-to-right" evidence="17">
        <dbReference type="Rhea" id="RHEA:41977"/>
    </physiologicalReaction>
</comment>
<dbReference type="GO" id="GO:0000139">
    <property type="term" value="C:Golgi membrane"/>
    <property type="evidence" value="ECO:0007669"/>
    <property type="project" value="UniProtKB-SubCell"/>
</dbReference>
<evidence type="ECO:0000313" key="26">
    <source>
        <dbReference type="Proteomes" id="UP001318040"/>
    </source>
</evidence>
<comment type="catalytic activity">
    <reaction evidence="20">
        <text>3-O-[alpha-Neu5Ac-(2-&gt;3)-beta-D-Gal-(1-&gt;3)-alpha-D-GalNAc]-L-Ser-[protein] + CMP-N-acetyl-beta-neuraminate = a 3-O-{alpha-Neu5Ac-(2-&gt;3)-beta-D-Gal-(1-&gt;3)-[alpha-Neu5Ac-(2-&gt;6)]-alpha-D-GalNAc}-L-seryl-[protein] + CMP + H(+)</text>
        <dbReference type="Rhea" id="RHEA:65280"/>
        <dbReference type="Rhea" id="RHEA-COMP:16760"/>
        <dbReference type="Rhea" id="RHEA-COMP:16761"/>
        <dbReference type="ChEBI" id="CHEBI:15378"/>
        <dbReference type="ChEBI" id="CHEBI:57812"/>
        <dbReference type="ChEBI" id="CHEBI:60377"/>
        <dbReference type="ChEBI" id="CHEBI:156395"/>
        <dbReference type="ChEBI" id="CHEBI:156397"/>
    </reaction>
    <physiologicalReaction direction="left-to-right" evidence="20">
        <dbReference type="Rhea" id="RHEA:65281"/>
    </physiologicalReaction>
</comment>
<dbReference type="FunFam" id="3.90.1480.20:FF:000009">
    <property type="entry name" value="alpha-N-acetylgalactosaminide alpha-2,6-sialyltransferase 6 isoform X2"/>
    <property type="match status" value="1"/>
</dbReference>
<evidence type="ECO:0000256" key="21">
    <source>
        <dbReference type="ARBA" id="ARBA00074915"/>
    </source>
</evidence>
<evidence type="ECO:0000256" key="16">
    <source>
        <dbReference type="ARBA" id="ARBA00051061"/>
    </source>
</evidence>
<dbReference type="GO" id="GO:0001574">
    <property type="term" value="P:ganglioside biosynthetic process"/>
    <property type="evidence" value="ECO:0007669"/>
    <property type="project" value="TreeGrafter"/>
</dbReference>
<keyword evidence="11 25" id="KW-0472">Membrane</keyword>
<dbReference type="PANTHER" id="PTHR45906">
    <property type="entry name" value="ALPHA-N-ACETYL-NEURAMINYL-2,3-BETA-GALACTOSYL-1, 3-N-ACETYL-GALACTOSAMINIDE ALPHA-2,6-SIALYLTRANSFERASE-LIKE"/>
    <property type="match status" value="1"/>
</dbReference>
<dbReference type="Proteomes" id="UP001318040">
    <property type="component" value="Chromosome 59"/>
</dbReference>
<keyword evidence="26" id="KW-1185">Reference proteome</keyword>
<dbReference type="KEGG" id="pmrn:116955377"/>
<comment type="catalytic activity">
    <reaction evidence="19">
        <text>a ganglioside GD1a (d18:1(4E)) + CMP-N-acetyl-beta-neuraminate = a ganglioside GT1aalpha (d18:1(4E)) + CMP + H(+)</text>
        <dbReference type="Rhea" id="RHEA:41972"/>
        <dbReference type="ChEBI" id="CHEBI:15378"/>
        <dbReference type="ChEBI" id="CHEBI:57812"/>
        <dbReference type="ChEBI" id="CHEBI:60377"/>
        <dbReference type="ChEBI" id="CHEBI:78445"/>
        <dbReference type="ChEBI" id="CHEBI:78571"/>
    </reaction>
    <physiologicalReaction direction="left-to-right" evidence="19">
        <dbReference type="Rhea" id="RHEA:41973"/>
    </physiologicalReaction>
</comment>
<gene>
    <name evidence="27" type="primary">LOC116955377</name>
</gene>
<dbReference type="Gene3D" id="3.90.1480.20">
    <property type="entry name" value="Glycosyl transferase family 29"/>
    <property type="match status" value="1"/>
</dbReference>
<evidence type="ECO:0000256" key="25">
    <source>
        <dbReference type="SAM" id="Phobius"/>
    </source>
</evidence>
<evidence type="ECO:0000256" key="5">
    <source>
        <dbReference type="ARBA" id="ARBA00022692"/>
    </source>
</evidence>
<protein>
    <recommendedName>
        <fullName evidence="21">Alpha-N-acetylgalactosaminide alpha-2,6-sialyltransferase 6</fullName>
    </recommendedName>
    <alternativeName>
        <fullName evidence="22">GalNAc alpha-2,6-sialyltransferase VI</fullName>
    </alternativeName>
    <alternativeName>
        <fullName evidence="23">ST6GalNAc VI</fullName>
    </alternativeName>
    <alternativeName>
        <fullName evidence="24">Sialyltransferase 7F</fullName>
    </alternativeName>
</protein>
<dbReference type="GeneID" id="116955377"/>
<comment type="catalytic activity">
    <reaction evidence="16">
        <text>N-acetyl-alpha-neuraminosyl-(2-&gt;3)-beta-D-galactosyl-(1-&gt;3)-N-acetyl-beta-D-glucosaminyl-(1-&gt;3)-beta-D-galactosyl-(1-&gt;4)-beta-D-glucosyl-(1&lt;-&gt;1')-N-acyl-sphing-4-enine + CMP-N-acetyl-beta-neuraminate = N-acetyl-alpha-neuraminosyl-(2-&gt;3)-beta-D-galactosyl-(1-&gt;3)-[N-acetyl-alpha-neuraminosyl-(2-&gt;6)]-N-acetyl-beta-D-glucosaminyl-(1-&gt;3)-beta-D-galactosyl-(1-&gt;4)-beta-D-glucosyl-(1&lt;-&gt;1')-N-acyl-sphing-4-enine + CMP + H(+)</text>
        <dbReference type="Rhea" id="RHEA:47884"/>
        <dbReference type="ChEBI" id="CHEBI:15378"/>
        <dbReference type="ChEBI" id="CHEBI:57812"/>
        <dbReference type="ChEBI" id="CHEBI:60377"/>
        <dbReference type="ChEBI" id="CHEBI:88073"/>
        <dbReference type="ChEBI" id="CHEBI:88079"/>
    </reaction>
    <physiologicalReaction direction="left-to-right" evidence="16">
        <dbReference type="Rhea" id="RHEA:47885"/>
    </physiologicalReaction>
</comment>
<evidence type="ECO:0000256" key="15">
    <source>
        <dbReference type="ARBA" id="ARBA00050681"/>
    </source>
</evidence>
<evidence type="ECO:0000256" key="6">
    <source>
        <dbReference type="ARBA" id="ARBA00022968"/>
    </source>
</evidence>
<dbReference type="RefSeq" id="XP_032832298.1">
    <property type="nucleotide sequence ID" value="XM_032976407.1"/>
</dbReference>
<keyword evidence="13" id="KW-0325">Glycoprotein</keyword>
<keyword evidence="7" id="KW-0730">Sialic acid</keyword>
<dbReference type="GO" id="GO:0009311">
    <property type="term" value="P:oligosaccharide metabolic process"/>
    <property type="evidence" value="ECO:0007669"/>
    <property type="project" value="TreeGrafter"/>
</dbReference>
<evidence type="ECO:0000256" key="18">
    <source>
        <dbReference type="ARBA" id="ARBA00051833"/>
    </source>
</evidence>
<keyword evidence="6" id="KW-0735">Signal-anchor</keyword>
<comment type="catalytic activity">
    <reaction evidence="14">
        <text>a ganglioside GM1b (d18:1(4E)) + CMP-N-acetyl-beta-neuraminate = a ganglioside GD1alpha (d18:1(4E)) + CMP + H(+)</text>
        <dbReference type="Rhea" id="RHEA:41968"/>
        <dbReference type="ChEBI" id="CHEBI:15378"/>
        <dbReference type="ChEBI" id="CHEBI:57812"/>
        <dbReference type="ChEBI" id="CHEBI:60377"/>
        <dbReference type="ChEBI" id="CHEBI:78568"/>
        <dbReference type="ChEBI" id="CHEBI:78569"/>
    </reaction>
    <physiologicalReaction direction="left-to-right" evidence="14">
        <dbReference type="Rhea" id="RHEA:41969"/>
    </physiologicalReaction>
</comment>
<evidence type="ECO:0000256" key="14">
    <source>
        <dbReference type="ARBA" id="ARBA00043744"/>
    </source>
</evidence>
<dbReference type="InterPro" id="IPR038578">
    <property type="entry name" value="GT29-like_sf"/>
</dbReference>
<evidence type="ECO:0000256" key="3">
    <source>
        <dbReference type="ARBA" id="ARBA00022676"/>
    </source>
</evidence>
<keyword evidence="8 25" id="KW-1133">Transmembrane helix</keyword>
<evidence type="ECO:0000256" key="19">
    <source>
        <dbReference type="ARBA" id="ARBA00051886"/>
    </source>
</evidence>
<dbReference type="AlphaFoldDB" id="A0AAJ7XGD9"/>
<evidence type="ECO:0000256" key="10">
    <source>
        <dbReference type="ARBA" id="ARBA00023098"/>
    </source>
</evidence>
<evidence type="ECO:0000256" key="12">
    <source>
        <dbReference type="ARBA" id="ARBA00023157"/>
    </source>
</evidence>
<evidence type="ECO:0000256" key="24">
    <source>
        <dbReference type="ARBA" id="ARBA00082849"/>
    </source>
</evidence>
<evidence type="ECO:0000256" key="9">
    <source>
        <dbReference type="ARBA" id="ARBA00023034"/>
    </source>
</evidence>
<evidence type="ECO:0000313" key="27">
    <source>
        <dbReference type="RefSeq" id="XP_032832298.1"/>
    </source>
</evidence>
<evidence type="ECO:0000256" key="2">
    <source>
        <dbReference type="ARBA" id="ARBA00006003"/>
    </source>
</evidence>
<evidence type="ECO:0000256" key="4">
    <source>
        <dbReference type="ARBA" id="ARBA00022679"/>
    </source>
</evidence>
<reference evidence="27" key="1">
    <citation type="submission" date="2025-08" db="UniProtKB">
        <authorList>
            <consortium name="RefSeq"/>
        </authorList>
    </citation>
    <scope>IDENTIFICATION</scope>
    <source>
        <tissue evidence="27">Sperm</tissue>
    </source>
</reference>
<evidence type="ECO:0000256" key="17">
    <source>
        <dbReference type="ARBA" id="ARBA00051590"/>
    </source>
</evidence>
<keyword evidence="12" id="KW-1015">Disulfide bond</keyword>
<dbReference type="GO" id="GO:0001665">
    <property type="term" value="F:alpha-N-acetylgalactosaminide alpha-2,6-sialyltransferase activity"/>
    <property type="evidence" value="ECO:0007669"/>
    <property type="project" value="TreeGrafter"/>
</dbReference>
<dbReference type="GO" id="GO:0009988">
    <property type="term" value="P:cell-cell recognition"/>
    <property type="evidence" value="ECO:0007669"/>
    <property type="project" value="UniProtKB-ARBA"/>
</dbReference>
<keyword evidence="3" id="KW-0328">Glycosyltransferase</keyword>
<evidence type="ECO:0000256" key="1">
    <source>
        <dbReference type="ARBA" id="ARBA00004323"/>
    </source>
</evidence>
<dbReference type="Pfam" id="PF00777">
    <property type="entry name" value="Glyco_transf_29"/>
    <property type="match status" value="1"/>
</dbReference>
<sequence length="327" mass="36205">MQSETLDFGRLSGAMNLTGVPLLLCVAACGMVAALLLYGSLLLQEDLMVVGSHPGGPLSRPASPHGERGMDPRGVYILPGYASIHGQQPLRMRCGDCALITSSGHLLGAGLGPAVDSTECVIRMNDAPTRGYERDVGSRTTLRVVAHSSVAHLVKHHGHLLWAGNATHPGAAVVFWGPSDRMRAGGKGPTFGLLRRLARAVPRLRAHIVTPRKMRTFDELFRHETGKDRKSSQSWLSTGWFTMGVSLDVCDRLHVYGMVPPSYCKSPQHRRVPYHYYEPAGADECSMYIWHERGRRGSHHRFLTEKRVFGRWARAYNITFSHPAWHE</sequence>
<evidence type="ECO:0000256" key="8">
    <source>
        <dbReference type="ARBA" id="ARBA00022989"/>
    </source>
</evidence>
<accession>A0AAJ7XGD9</accession>
<proteinExistence type="inferred from homology"/>
<evidence type="ECO:0000256" key="22">
    <source>
        <dbReference type="ARBA" id="ARBA00077208"/>
    </source>
</evidence>
<keyword evidence="10" id="KW-0443">Lipid metabolism</keyword>
<evidence type="ECO:0000256" key="13">
    <source>
        <dbReference type="ARBA" id="ARBA00023180"/>
    </source>
</evidence>
<keyword evidence="5 25" id="KW-0812">Transmembrane</keyword>
<dbReference type="InterPro" id="IPR001675">
    <property type="entry name" value="Glyco_trans_29"/>
</dbReference>